<sequence length="372" mass="40806">MPADNVWKCPRGPCDFSSKSKPLVDAHCEEAKGRLLYICAGCRYTQCDASSETFQTHLRVCEAGQEQLAPFSVEDRFHVRARMTWAVGDDLRAGSLRAVQFPARSLRFPPLQPTSTPNTTRRTADQAGMNSSFDQGLVPSSRRRTTIQTTRQAPGNLRRGRRGTSRVAAPARGRPQDAPRNISIAARDAIDLTGDSDEALATLAQDSSAIRFRQDSGASFTPGHGEVVKQYKFVYEHPELIGSRFTYEEEVEESYLGIDYPCELVFDYSNGQSNSSVKRDAQAVVEDGEEVDWKAFGETIFGTGHGVPGGPGRERGEEGTGWHKVTEADQSIADGVEERPVSRSVSPLGSEADAPGETDSEYEAWFESDKGE</sequence>
<protein>
    <submittedName>
        <fullName evidence="2">Uncharacterized protein</fullName>
    </submittedName>
</protein>
<evidence type="ECO:0000256" key="1">
    <source>
        <dbReference type="SAM" id="MobiDB-lite"/>
    </source>
</evidence>
<evidence type="ECO:0000313" key="3">
    <source>
        <dbReference type="Proteomes" id="UP000660729"/>
    </source>
</evidence>
<feature type="compositionally biased region" description="Acidic residues" evidence="1">
    <location>
        <begin position="354"/>
        <end position="366"/>
    </location>
</feature>
<organism evidence="2 3">
    <name type="scientific">Pseudocercospora fuligena</name>
    <dbReference type="NCBI Taxonomy" id="685502"/>
    <lineage>
        <taxon>Eukaryota</taxon>
        <taxon>Fungi</taxon>
        <taxon>Dikarya</taxon>
        <taxon>Ascomycota</taxon>
        <taxon>Pezizomycotina</taxon>
        <taxon>Dothideomycetes</taxon>
        <taxon>Dothideomycetidae</taxon>
        <taxon>Mycosphaerellales</taxon>
        <taxon>Mycosphaerellaceae</taxon>
        <taxon>Pseudocercospora</taxon>
    </lineage>
</organism>
<comment type="caution">
    <text evidence="2">The sequence shown here is derived from an EMBL/GenBank/DDBJ whole genome shotgun (WGS) entry which is preliminary data.</text>
</comment>
<proteinExistence type="predicted"/>
<dbReference type="AlphaFoldDB" id="A0A8H6REA5"/>
<accession>A0A8H6REA5</accession>
<evidence type="ECO:0000313" key="2">
    <source>
        <dbReference type="EMBL" id="KAF7189521.1"/>
    </source>
</evidence>
<dbReference type="EMBL" id="JABCIY010000185">
    <property type="protein sequence ID" value="KAF7189521.1"/>
    <property type="molecule type" value="Genomic_DNA"/>
</dbReference>
<gene>
    <name evidence="2" type="ORF">HII31_09161</name>
</gene>
<feature type="region of interest" description="Disordered" evidence="1">
    <location>
        <begin position="107"/>
        <end position="178"/>
    </location>
</feature>
<feature type="region of interest" description="Disordered" evidence="1">
    <location>
        <begin position="301"/>
        <end position="372"/>
    </location>
</feature>
<dbReference type="Proteomes" id="UP000660729">
    <property type="component" value="Unassembled WGS sequence"/>
</dbReference>
<keyword evidence="3" id="KW-1185">Reference proteome</keyword>
<name>A0A8H6REA5_9PEZI</name>
<feature type="compositionally biased region" description="Basic and acidic residues" evidence="1">
    <location>
        <begin position="312"/>
        <end position="327"/>
    </location>
</feature>
<reference evidence="2" key="1">
    <citation type="submission" date="2020-04" db="EMBL/GenBank/DDBJ databases">
        <title>Draft genome resource of the tomato pathogen Pseudocercospora fuligena.</title>
        <authorList>
            <person name="Zaccaron A."/>
        </authorList>
    </citation>
    <scope>NUCLEOTIDE SEQUENCE</scope>
    <source>
        <strain evidence="2">PF001</strain>
    </source>
</reference>